<dbReference type="PANTHER" id="PTHR12029:SF11">
    <property type="entry name" value="METHYLTRANSFERASE TARBP1-RELATED"/>
    <property type="match status" value="1"/>
</dbReference>
<comment type="function">
    <text evidence="7">S-adenosyl-L-methionine-dependent 2'-O-ribose methyltransferase that catalyzes the formation of 2'-O-methylguanosine at position 18 (Gm18) in a subset of tRNA. Selectively mediates Gm18 methylation of tRNAGln-TTG/CTG and tRNASer-TGA/GCT. Gm18 modification can enhance the stability of modified tRNAs.</text>
</comment>
<evidence type="ECO:0000256" key="1">
    <source>
        <dbReference type="ARBA" id="ARBA00022603"/>
    </source>
</evidence>
<evidence type="ECO:0000256" key="2">
    <source>
        <dbReference type="ARBA" id="ARBA00022679"/>
    </source>
</evidence>
<keyword evidence="5" id="KW-0007">Acetylation</keyword>
<protein>
    <recommendedName>
        <fullName evidence="9">tRNA (guanosine(18)-2'-O)-methyltransferase TARBP1</fullName>
        <ecNumber evidence="8">2.1.1.34</ecNumber>
    </recommendedName>
    <alternativeName>
        <fullName evidence="10">TAR RNA-binding protein 1</fullName>
    </alternativeName>
</protein>
<dbReference type="CDD" id="cd18091">
    <property type="entry name" value="SpoU-like_TRM3-like"/>
    <property type="match status" value="1"/>
</dbReference>
<keyword evidence="4" id="KW-0694">RNA-binding</keyword>
<evidence type="ECO:0000256" key="7">
    <source>
        <dbReference type="ARBA" id="ARBA00093361"/>
    </source>
</evidence>
<dbReference type="GO" id="GO:0141100">
    <property type="term" value="F:tRNA (guanine(18)-2'-O)-methyltransferase activity"/>
    <property type="evidence" value="ECO:0007669"/>
    <property type="project" value="UniProtKB-EC"/>
</dbReference>
<comment type="caution">
    <text evidence="13">The sequence shown here is derived from an EMBL/GenBank/DDBJ whole genome shotgun (WGS) entry which is preliminary data.</text>
</comment>
<dbReference type="InterPro" id="IPR029026">
    <property type="entry name" value="tRNA_m1G_MTases_N"/>
</dbReference>
<dbReference type="PANTHER" id="PTHR12029">
    <property type="entry name" value="RNA METHYLTRANSFERASE"/>
    <property type="match status" value="1"/>
</dbReference>
<dbReference type="InterPro" id="IPR001537">
    <property type="entry name" value="SpoU_MeTrfase"/>
</dbReference>
<dbReference type="EMBL" id="CAJGYO010000001">
    <property type="protein sequence ID" value="CAD6201509.1"/>
    <property type="molecule type" value="Genomic_DNA"/>
</dbReference>
<evidence type="ECO:0000313" key="13">
    <source>
        <dbReference type="EMBL" id="CAD6201509.1"/>
    </source>
</evidence>
<evidence type="ECO:0000256" key="4">
    <source>
        <dbReference type="ARBA" id="ARBA00022884"/>
    </source>
</evidence>
<evidence type="ECO:0000256" key="8">
    <source>
        <dbReference type="ARBA" id="ARBA00093594"/>
    </source>
</evidence>
<dbReference type="Proteomes" id="UP000604825">
    <property type="component" value="Unassembled WGS sequence"/>
</dbReference>
<name>A0A811MAA2_9POAL</name>
<proteinExistence type="predicted"/>
<dbReference type="GO" id="GO:0030488">
    <property type="term" value="P:tRNA methylation"/>
    <property type="evidence" value="ECO:0007669"/>
    <property type="project" value="InterPro"/>
</dbReference>
<evidence type="ECO:0000259" key="12">
    <source>
        <dbReference type="Pfam" id="PF00588"/>
    </source>
</evidence>
<evidence type="ECO:0000256" key="11">
    <source>
        <dbReference type="SAM" id="MobiDB-lite"/>
    </source>
</evidence>
<keyword evidence="14" id="KW-1185">Reference proteome</keyword>
<evidence type="ECO:0000256" key="9">
    <source>
        <dbReference type="ARBA" id="ARBA00093636"/>
    </source>
</evidence>
<dbReference type="InterPro" id="IPR029028">
    <property type="entry name" value="Alpha/beta_knot_MTases"/>
</dbReference>
<evidence type="ECO:0000313" key="14">
    <source>
        <dbReference type="Proteomes" id="UP000604825"/>
    </source>
</evidence>
<keyword evidence="3" id="KW-0949">S-adenosyl-L-methionine</keyword>
<reference evidence="13" key="1">
    <citation type="submission" date="2020-10" db="EMBL/GenBank/DDBJ databases">
        <authorList>
            <person name="Han B."/>
            <person name="Lu T."/>
            <person name="Zhao Q."/>
            <person name="Huang X."/>
            <person name="Zhao Y."/>
        </authorList>
    </citation>
    <scope>NUCLEOTIDE SEQUENCE</scope>
</reference>
<dbReference type="FunFam" id="3.40.1280.10:FF:000010">
    <property type="entry name" value="probable methyltransferase TARBP1"/>
    <property type="match status" value="1"/>
</dbReference>
<comment type="catalytic activity">
    <reaction evidence="6">
        <text>guanosine(18) in tRNA + S-adenosyl-L-methionine = 2'-O-methylguanosine(18) in tRNA + S-adenosyl-L-homocysteine + H(+)</text>
        <dbReference type="Rhea" id="RHEA:20077"/>
        <dbReference type="Rhea" id="RHEA-COMP:10190"/>
        <dbReference type="Rhea" id="RHEA-COMP:10192"/>
        <dbReference type="ChEBI" id="CHEBI:15378"/>
        <dbReference type="ChEBI" id="CHEBI:57856"/>
        <dbReference type="ChEBI" id="CHEBI:59789"/>
        <dbReference type="ChEBI" id="CHEBI:74269"/>
        <dbReference type="ChEBI" id="CHEBI:74445"/>
        <dbReference type="EC" id="2.1.1.34"/>
    </reaction>
    <physiologicalReaction direction="left-to-right" evidence="6">
        <dbReference type="Rhea" id="RHEA:20078"/>
    </physiologicalReaction>
</comment>
<evidence type="ECO:0000256" key="10">
    <source>
        <dbReference type="ARBA" id="ARBA00093656"/>
    </source>
</evidence>
<evidence type="ECO:0000256" key="5">
    <source>
        <dbReference type="ARBA" id="ARBA00022990"/>
    </source>
</evidence>
<dbReference type="InterPro" id="IPR044748">
    <property type="entry name" value="Trm3/TARBP1_C"/>
</dbReference>
<dbReference type="EC" id="2.1.1.34" evidence="8"/>
<organism evidence="13 14">
    <name type="scientific">Miscanthus lutarioriparius</name>
    <dbReference type="NCBI Taxonomy" id="422564"/>
    <lineage>
        <taxon>Eukaryota</taxon>
        <taxon>Viridiplantae</taxon>
        <taxon>Streptophyta</taxon>
        <taxon>Embryophyta</taxon>
        <taxon>Tracheophyta</taxon>
        <taxon>Spermatophyta</taxon>
        <taxon>Magnoliopsida</taxon>
        <taxon>Liliopsida</taxon>
        <taxon>Poales</taxon>
        <taxon>Poaceae</taxon>
        <taxon>PACMAD clade</taxon>
        <taxon>Panicoideae</taxon>
        <taxon>Andropogonodae</taxon>
        <taxon>Andropogoneae</taxon>
        <taxon>Saccharinae</taxon>
        <taxon>Miscanthus</taxon>
    </lineage>
</organism>
<dbReference type="Pfam" id="PF00588">
    <property type="entry name" value="SpoU_methylase"/>
    <property type="match status" value="1"/>
</dbReference>
<dbReference type="Gene3D" id="3.40.1280.10">
    <property type="match status" value="1"/>
</dbReference>
<dbReference type="GO" id="GO:0003723">
    <property type="term" value="F:RNA binding"/>
    <property type="evidence" value="ECO:0007669"/>
    <property type="project" value="UniProtKB-KW"/>
</dbReference>
<evidence type="ECO:0000256" key="3">
    <source>
        <dbReference type="ARBA" id="ARBA00022691"/>
    </source>
</evidence>
<dbReference type="OrthoDB" id="241340at2759"/>
<sequence length="1835" mass="206201">MASPPEREVAALDSCFRSLPADAQLQASAMASPPEREVAALESCFRYLPADAVPAVVDCVLASSTSSSPSQLFHALLRSSPPSQREQQGLQAQSERHAAICHAAALRHLLAQFDSPPKVREALRLLLWRVFLPLLRDSIQPSHPAYFHQVIVMMCDAVSDTGSWDLLGATIVSFCIQSSVVAMGLSTADANSMLYQSIMEADFPGESLSRLLPLSNSSSVLASLLVDMLERQRTIPTSQEGAADLDALVQNLTWDLSKLVLKMFTHAQEYRSCATRILLQPVLISLAHVSCVTVSFGAVQHKLSRFGFLECIWNSCISLFPLGPGERLDAYSILSLYLSTLKSGHQAAVLGVDIVQEFDLRNVSEFWDELRMGLVDKDSLVRKQAFYVLTISLSIFTSSSGNDSSQHSSSRSSAALPAQIKANAGTTKRERWANNEAKSLGVGEMDQSGGHCSNGQDRWKVFLLLYEMLQEYGTHLVEAAWTHQVVRLFESMPQNDYLNHTSRGAFHAQMESWEGILYWMAVLWERGFSHENPQVRCLVMQSFLDIAWEHYKVRAQIIPRGFVLGPLIHGLNDVVHHKDFGIGGAYNSKTIKDVERFFRTYTQNLAKCDRIHLVWSLASAAKQYSFGRAGLMTLASCVASCTHQSETNDVPCAISGKAATKCDGCVPTEVRLTDLLDVLWILSERSKQHFNPKYRLKVCEQVIQVVTSLISATEIPLNQLLHFIATIPREFTDYIGPLRVVVQKWFVQKEECSAGNTLLSKLIDFPATFVSQKQNEGSNVFDDEDVDAWEAEARRWARTLLLVTSEEEHLKRIFGFLEAYGYKLFEQCSSGDFIPTKFSIIVLSFIEELEVRQRKLVYQSNTILRGGSDRVNGLVLDDLNKMLVESLSLVLENMVAFSKLSCSVFWFRDVENKDLPHSIKGKLGGPSQRRLATSITSSVLQGIWSVRCVSSVASWCNHYCSGDSVSSAFSMLWDFYLNVTHHSTIATETGAELHLAAYEALAYVLAALSTACSSQFLEFVEAKQTDQACEFSLDILVTTFLDNINHLLTDGTLTRSRRSVLMTWKWLCIDSLLSISGCYSDNESQVKRLEPLFSDSTLQCIFLDVIESLENAGENSVLSILRCVRSVLRLLHLNMGNRKFTSLGISYEMMMQLAKSSWILHLSCNKRRVAPIAALLSAILHPAIFSNLEMHQTNEKGPGPLKWFVENLLNEGSKSPRTIRLAALHLSGLWLMYPKTLRFYMEELKLLSLYGSVAFDEDFEAELSENHEARFEVSMLAQSPDREFTEVFINTELYARVSVAVLFHQLWKQIKEKSILETEEALECGKLFLLELLDSAVNNKDLSKELYKKYSSVHRRKVRVWQMICVLSHYVEDDIVGEVTSSIHICLYRNNLPAVRQYLETCAILLYLKFPTLAEEQLIPIFHDKGMRQQALSSYVFIAANVILHSRQSVQIYHLNQLLPPILPFLTSHHHSLRGFTQLLVHSVLSRLWPTLHLETSEDAIFERRCFQELKDYLAENSDCVRLRVSIEGFLDVFDPNASGTPSGIFSSRPEVSDFECVPVSVMERVIEFLNDVREDLRQAIAKDTVTIKNEDLAVGEHRNLEKGEESGSEMVKTGQDVLDFQKKITPHRDSEQALNLNARGHSGIGDENISRIISEMEEDDQVFNLAVEARLHAAETIKQSRQELIVVASLVDRIPNLAGLTRTCEVFRAAGLVVADKSVLQDKQFRLISVTAEKWLPVTEVPVDSVKAYLERKRGEGYSVIGLEQTAHSRPLDRFVFPDRTVLVLGREKEGIPVDIIHILDACVEIPQLGVVRSLNVHVSGAIAVWEYTRQQRN</sequence>
<feature type="domain" description="tRNA/rRNA methyltransferase SpoU type" evidence="12">
    <location>
        <begin position="1685"/>
        <end position="1826"/>
    </location>
</feature>
<keyword evidence="2" id="KW-0808">Transferase</keyword>
<gene>
    <name evidence="13" type="ORF">NCGR_LOCUS4</name>
</gene>
<dbReference type="SUPFAM" id="SSF75217">
    <property type="entry name" value="alpha/beta knot"/>
    <property type="match status" value="1"/>
</dbReference>
<feature type="compositionally biased region" description="Low complexity" evidence="11">
    <location>
        <begin position="397"/>
        <end position="413"/>
    </location>
</feature>
<evidence type="ECO:0000256" key="6">
    <source>
        <dbReference type="ARBA" id="ARBA00093266"/>
    </source>
</evidence>
<keyword evidence="1" id="KW-0489">Methyltransferase</keyword>
<dbReference type="InterPro" id="IPR045330">
    <property type="entry name" value="TRM3/TARBP1"/>
</dbReference>
<feature type="region of interest" description="Disordered" evidence="11">
    <location>
        <begin position="397"/>
        <end position="417"/>
    </location>
</feature>
<accession>A0A811MAA2</accession>